<keyword evidence="1" id="KW-1185">Reference proteome</keyword>
<dbReference type="eggNOG" id="ENOG502TJSM">
    <property type="taxonomic scope" value="Eukaryota"/>
</dbReference>
<accession>A0A1I7T7P3</accession>
<sequence length="326" mass="38649">MADRFPLLKLPYLCVIEVLSNLHMAELSHEKATVIRFAANEVTELGRWFIRDSCWYPTVFLKENLNNGWSVDGIQLDCRYLMEVGGRVIVSYTPYGYHELACEKAIKHVMDLFRVSIDNVIVHPKQLVKSKFPHEIGMKTCKVLQVVGSKRTKNRVFREFLRRMEVKDAYLFEIPIHTNISKKLKTKKVICTRFQKWLTRDVLFSFEYDELYQTKHLKSISADDVNQFIYRWFESNNKTFRMVLLKFKNGVQEHRFEDLNAMDWSPEKRSSCYPIISEQHLNLSEGRDIERRDGLLATVFYHDTMFFFCVWHERFPAIDGTIISFD</sequence>
<organism evidence="1 2">
    <name type="scientific">Caenorhabditis tropicalis</name>
    <dbReference type="NCBI Taxonomy" id="1561998"/>
    <lineage>
        <taxon>Eukaryota</taxon>
        <taxon>Metazoa</taxon>
        <taxon>Ecdysozoa</taxon>
        <taxon>Nematoda</taxon>
        <taxon>Chromadorea</taxon>
        <taxon>Rhabditida</taxon>
        <taxon>Rhabditina</taxon>
        <taxon>Rhabditomorpha</taxon>
        <taxon>Rhabditoidea</taxon>
        <taxon>Rhabditidae</taxon>
        <taxon>Peloderinae</taxon>
        <taxon>Caenorhabditis</taxon>
    </lineage>
</organism>
<proteinExistence type="predicted"/>
<evidence type="ECO:0000313" key="2">
    <source>
        <dbReference type="WBParaSite" id="Csp11.Scaffold534.g3215.t1"/>
    </source>
</evidence>
<dbReference type="AlphaFoldDB" id="A0A1I7T7P3"/>
<dbReference type="PANTHER" id="PTHR21503">
    <property type="entry name" value="F-BOX-CONTAINING HYPOTHETICAL PROTEIN C.ELEGANS"/>
    <property type="match status" value="1"/>
</dbReference>
<evidence type="ECO:0000313" key="1">
    <source>
        <dbReference type="Proteomes" id="UP000095282"/>
    </source>
</evidence>
<dbReference type="Proteomes" id="UP000095282">
    <property type="component" value="Unplaced"/>
</dbReference>
<reference evidence="2" key="1">
    <citation type="submission" date="2016-11" db="UniProtKB">
        <authorList>
            <consortium name="WormBaseParasite"/>
        </authorList>
    </citation>
    <scope>IDENTIFICATION</scope>
</reference>
<name>A0A1I7T7P3_9PELO</name>
<protein>
    <submittedName>
        <fullName evidence="2">FBA_2 domain-containing protein</fullName>
    </submittedName>
</protein>
<dbReference type="WBParaSite" id="Csp11.Scaffold534.g3215.t1">
    <property type="protein sequence ID" value="Csp11.Scaffold534.g3215.t1"/>
    <property type="gene ID" value="Csp11.Scaffold534.g3215"/>
</dbReference>